<sequence length="50" mass="5464">MVTRLFTLLHFKATPEEILQCRPDASDLINEKGQTALHVAVIGGKEDAVS</sequence>
<accession>B9RGX8</accession>
<dbReference type="InParanoid" id="B9RGX8"/>
<keyword evidence="2" id="KW-1185">Reference proteome</keyword>
<evidence type="ECO:0000313" key="2">
    <source>
        <dbReference type="Proteomes" id="UP000008311"/>
    </source>
</evidence>
<name>B9RGX8_RICCO</name>
<gene>
    <name evidence="1" type="ORF">RCOM_1445230</name>
</gene>
<dbReference type="Proteomes" id="UP000008311">
    <property type="component" value="Unassembled WGS sequence"/>
</dbReference>
<organism evidence="1 2">
    <name type="scientific">Ricinus communis</name>
    <name type="common">Castor bean</name>
    <dbReference type="NCBI Taxonomy" id="3988"/>
    <lineage>
        <taxon>Eukaryota</taxon>
        <taxon>Viridiplantae</taxon>
        <taxon>Streptophyta</taxon>
        <taxon>Embryophyta</taxon>
        <taxon>Tracheophyta</taxon>
        <taxon>Spermatophyta</taxon>
        <taxon>Magnoliopsida</taxon>
        <taxon>eudicotyledons</taxon>
        <taxon>Gunneridae</taxon>
        <taxon>Pentapetalae</taxon>
        <taxon>rosids</taxon>
        <taxon>fabids</taxon>
        <taxon>Malpighiales</taxon>
        <taxon>Euphorbiaceae</taxon>
        <taxon>Acalyphoideae</taxon>
        <taxon>Acalypheae</taxon>
        <taxon>Ricinus</taxon>
    </lineage>
</organism>
<protein>
    <recommendedName>
        <fullName evidence="3">Ankyrin repeat-containing protein</fullName>
    </recommendedName>
</protein>
<dbReference type="EMBL" id="EQ973778">
    <property type="protein sequence ID" value="EEF49340.1"/>
    <property type="molecule type" value="Genomic_DNA"/>
</dbReference>
<dbReference type="AlphaFoldDB" id="B9RGX8"/>
<proteinExistence type="predicted"/>
<reference evidence="2" key="1">
    <citation type="journal article" date="2010" name="Nat. Biotechnol.">
        <title>Draft genome sequence of the oilseed species Ricinus communis.</title>
        <authorList>
            <person name="Chan A.P."/>
            <person name="Crabtree J."/>
            <person name="Zhao Q."/>
            <person name="Lorenzi H."/>
            <person name="Orvis J."/>
            <person name="Puiu D."/>
            <person name="Melake-Berhan A."/>
            <person name="Jones K.M."/>
            <person name="Redman J."/>
            <person name="Chen G."/>
            <person name="Cahoon E.B."/>
            <person name="Gedil M."/>
            <person name="Stanke M."/>
            <person name="Haas B.J."/>
            <person name="Wortman J.R."/>
            <person name="Fraser-Liggett C.M."/>
            <person name="Ravel J."/>
            <person name="Rabinowicz P.D."/>
        </authorList>
    </citation>
    <scope>NUCLEOTIDE SEQUENCE [LARGE SCALE GENOMIC DNA]</scope>
    <source>
        <strain evidence="2">cv. Hale</strain>
    </source>
</reference>
<evidence type="ECO:0000313" key="1">
    <source>
        <dbReference type="EMBL" id="EEF49340.1"/>
    </source>
</evidence>
<evidence type="ECO:0008006" key="3">
    <source>
        <dbReference type="Google" id="ProtNLM"/>
    </source>
</evidence>